<dbReference type="EMBL" id="MN739615">
    <property type="protein sequence ID" value="QHT16022.1"/>
    <property type="molecule type" value="Genomic_DNA"/>
</dbReference>
<accession>A0A6C0DI24</accession>
<evidence type="ECO:0000313" key="1">
    <source>
        <dbReference type="EMBL" id="QHT16022.1"/>
    </source>
</evidence>
<name>A0A6C0DI24_9ZZZZ</name>
<sequence length="40" mass="4776">MLTDFLKNNSVFINNETNTRNPKEFETTTQPISLWFNKKN</sequence>
<protein>
    <submittedName>
        <fullName evidence="1">Uncharacterized protein</fullName>
    </submittedName>
</protein>
<organism evidence="1">
    <name type="scientific">viral metagenome</name>
    <dbReference type="NCBI Taxonomy" id="1070528"/>
    <lineage>
        <taxon>unclassified sequences</taxon>
        <taxon>metagenomes</taxon>
        <taxon>organismal metagenomes</taxon>
    </lineage>
</organism>
<proteinExistence type="predicted"/>
<reference evidence="1" key="1">
    <citation type="journal article" date="2020" name="Nature">
        <title>Giant virus diversity and host interactions through global metagenomics.</title>
        <authorList>
            <person name="Schulz F."/>
            <person name="Roux S."/>
            <person name="Paez-Espino D."/>
            <person name="Jungbluth S."/>
            <person name="Walsh D.A."/>
            <person name="Denef V.J."/>
            <person name="McMahon K.D."/>
            <person name="Konstantinidis K.T."/>
            <person name="Eloe-Fadrosh E.A."/>
            <person name="Kyrpides N.C."/>
            <person name="Woyke T."/>
        </authorList>
    </citation>
    <scope>NUCLEOTIDE SEQUENCE</scope>
    <source>
        <strain evidence="1">GVMAG-M-3300023174-182</strain>
    </source>
</reference>
<dbReference type="AlphaFoldDB" id="A0A6C0DI24"/>